<dbReference type="SUPFAM" id="SSF52283">
    <property type="entry name" value="Formate/glycerate dehydrogenase catalytic domain-like"/>
    <property type="match status" value="1"/>
</dbReference>
<evidence type="ECO:0000256" key="3">
    <source>
        <dbReference type="ARBA" id="ARBA00023027"/>
    </source>
</evidence>
<evidence type="ECO:0000313" key="7">
    <source>
        <dbReference type="EMBL" id="MFD0870005.1"/>
    </source>
</evidence>
<dbReference type="SUPFAM" id="SSF51735">
    <property type="entry name" value="NAD(P)-binding Rossmann-fold domains"/>
    <property type="match status" value="1"/>
</dbReference>
<name>A0ABW3DD71_9BACL</name>
<feature type="domain" description="D-isomer specific 2-hydroxyacid dehydrogenase catalytic" evidence="5">
    <location>
        <begin position="24"/>
        <end position="322"/>
    </location>
</feature>
<evidence type="ECO:0000259" key="5">
    <source>
        <dbReference type="Pfam" id="PF00389"/>
    </source>
</evidence>
<comment type="caution">
    <text evidence="7">The sequence shown here is derived from an EMBL/GenBank/DDBJ whole genome shotgun (WGS) entry which is preliminary data.</text>
</comment>
<reference evidence="8" key="1">
    <citation type="journal article" date="2019" name="Int. J. Syst. Evol. Microbiol.">
        <title>The Global Catalogue of Microorganisms (GCM) 10K type strain sequencing project: providing services to taxonomists for standard genome sequencing and annotation.</title>
        <authorList>
            <consortium name="The Broad Institute Genomics Platform"/>
            <consortium name="The Broad Institute Genome Sequencing Center for Infectious Disease"/>
            <person name="Wu L."/>
            <person name="Ma J."/>
        </authorList>
    </citation>
    <scope>NUCLEOTIDE SEQUENCE [LARGE SCALE GENOMIC DNA]</scope>
    <source>
        <strain evidence="8">CCUG 57263</strain>
    </source>
</reference>
<keyword evidence="2 4" id="KW-0560">Oxidoreductase</keyword>
<dbReference type="PANTHER" id="PTHR42789">
    <property type="entry name" value="D-ISOMER SPECIFIC 2-HYDROXYACID DEHYDROGENASE FAMILY PROTEIN (AFU_ORTHOLOGUE AFUA_6G10090)"/>
    <property type="match status" value="1"/>
</dbReference>
<dbReference type="Proteomes" id="UP001597120">
    <property type="component" value="Unassembled WGS sequence"/>
</dbReference>
<dbReference type="Gene3D" id="3.40.50.720">
    <property type="entry name" value="NAD(P)-binding Rossmann-like Domain"/>
    <property type="match status" value="2"/>
</dbReference>
<feature type="domain" description="D-isomer specific 2-hydroxyacid dehydrogenase NAD-binding" evidence="6">
    <location>
        <begin position="117"/>
        <end position="290"/>
    </location>
</feature>
<comment type="similarity">
    <text evidence="1 4">Belongs to the D-isomer specific 2-hydroxyacid dehydrogenase family.</text>
</comment>
<dbReference type="PROSITE" id="PS00671">
    <property type="entry name" value="D_2_HYDROXYACID_DH_3"/>
    <property type="match status" value="1"/>
</dbReference>
<dbReference type="InterPro" id="IPR006140">
    <property type="entry name" value="D-isomer_DH_NAD-bd"/>
</dbReference>
<accession>A0ABW3DD71</accession>
<dbReference type="InterPro" id="IPR006139">
    <property type="entry name" value="D-isomer_2_OHA_DH_cat_dom"/>
</dbReference>
<evidence type="ECO:0000256" key="4">
    <source>
        <dbReference type="RuleBase" id="RU003719"/>
    </source>
</evidence>
<dbReference type="Pfam" id="PF02826">
    <property type="entry name" value="2-Hacid_dh_C"/>
    <property type="match status" value="1"/>
</dbReference>
<dbReference type="EMBL" id="JBHTIU010000039">
    <property type="protein sequence ID" value="MFD0870005.1"/>
    <property type="molecule type" value="Genomic_DNA"/>
</dbReference>
<keyword evidence="8" id="KW-1185">Reference proteome</keyword>
<dbReference type="Pfam" id="PF00389">
    <property type="entry name" value="2-Hacid_dh"/>
    <property type="match status" value="1"/>
</dbReference>
<dbReference type="CDD" id="cd12167">
    <property type="entry name" value="2-Hacid_dh_8"/>
    <property type="match status" value="1"/>
</dbReference>
<dbReference type="InterPro" id="IPR050857">
    <property type="entry name" value="D-2-hydroxyacid_DH"/>
</dbReference>
<dbReference type="RefSeq" id="WP_379288482.1">
    <property type="nucleotide sequence ID" value="NZ_JBHTIU010000039.1"/>
</dbReference>
<protein>
    <submittedName>
        <fullName evidence="7">Hydroxyacid dehydrogenase</fullName>
    </submittedName>
</protein>
<dbReference type="PROSITE" id="PS00670">
    <property type="entry name" value="D_2_HYDROXYACID_DH_2"/>
    <property type="match status" value="1"/>
</dbReference>
<organism evidence="7 8">
    <name type="scientific">Paenibacillus residui</name>
    <dbReference type="NCBI Taxonomy" id="629724"/>
    <lineage>
        <taxon>Bacteria</taxon>
        <taxon>Bacillati</taxon>
        <taxon>Bacillota</taxon>
        <taxon>Bacilli</taxon>
        <taxon>Bacillales</taxon>
        <taxon>Paenibacillaceae</taxon>
        <taxon>Paenibacillus</taxon>
    </lineage>
</organism>
<proteinExistence type="inferred from homology"/>
<dbReference type="InterPro" id="IPR036291">
    <property type="entry name" value="NAD(P)-bd_dom_sf"/>
</dbReference>
<keyword evidence="3" id="KW-0520">NAD</keyword>
<dbReference type="PANTHER" id="PTHR42789:SF1">
    <property type="entry name" value="D-ISOMER SPECIFIC 2-HYDROXYACID DEHYDROGENASE FAMILY PROTEIN (AFU_ORTHOLOGUE AFUA_6G10090)"/>
    <property type="match status" value="1"/>
</dbReference>
<evidence type="ECO:0000256" key="2">
    <source>
        <dbReference type="ARBA" id="ARBA00023002"/>
    </source>
</evidence>
<evidence type="ECO:0000256" key="1">
    <source>
        <dbReference type="ARBA" id="ARBA00005854"/>
    </source>
</evidence>
<gene>
    <name evidence="7" type="ORF">ACFQ03_12660</name>
</gene>
<evidence type="ECO:0000313" key="8">
    <source>
        <dbReference type="Proteomes" id="UP001597120"/>
    </source>
</evidence>
<dbReference type="InterPro" id="IPR029753">
    <property type="entry name" value="D-isomer_DH_CS"/>
</dbReference>
<sequence length="330" mass="36460">MSQIVMLAGSEVLSGIFTPNHLDQLRQLGTLRESQAKHSPTPEEAKEWIKGADIVITTWGSPRINEEILAYAPDLKLVMHAAGTVKGIVSPEMAAKGIRVSSANGALGIGVAETALGLTITSLKNMWQLARNTREGEWNKDKDKIRELYGVTIGVVGAGRAGRHYIQLMRNFHVDILLYDPFVSQEEAEAMGTTKVSLEDLLVRSDVVSIHAPSIPETDKMFNRETLALMKDDAVLINTSRGSLIDEDALAEELEKGRFTACIDVTDPEPPRQDHPFRRLPNVILIPHIAGAVNNGKQRMGQYSVDEIRRFLNREPMDGEVNLQKLHTIA</sequence>
<evidence type="ECO:0000259" key="6">
    <source>
        <dbReference type="Pfam" id="PF02826"/>
    </source>
</evidence>